<dbReference type="InterPro" id="IPR006260">
    <property type="entry name" value="TonB/TolA_C"/>
</dbReference>
<comment type="subcellular location">
    <subcellularLocation>
        <location evidence="1">Cell inner membrane</location>
        <topology evidence="1">Single-pass membrane protein</topology>
        <orientation evidence="1">Periplasmic side</orientation>
    </subcellularLocation>
</comment>
<keyword evidence="3" id="KW-0813">Transport</keyword>
<feature type="transmembrane region" description="Helical" evidence="11">
    <location>
        <begin position="87"/>
        <end position="105"/>
    </location>
</feature>
<evidence type="ECO:0000256" key="8">
    <source>
        <dbReference type="ARBA" id="ARBA00022989"/>
    </source>
</evidence>
<dbReference type="SUPFAM" id="SSF74653">
    <property type="entry name" value="TolA/TonB C-terminal domain"/>
    <property type="match status" value="1"/>
</dbReference>
<dbReference type="InterPro" id="IPR037682">
    <property type="entry name" value="TonB_C"/>
</dbReference>
<evidence type="ECO:0000256" key="2">
    <source>
        <dbReference type="ARBA" id="ARBA00006555"/>
    </source>
</evidence>
<dbReference type="PROSITE" id="PS52015">
    <property type="entry name" value="TONB_CTD"/>
    <property type="match status" value="1"/>
</dbReference>
<evidence type="ECO:0000256" key="3">
    <source>
        <dbReference type="ARBA" id="ARBA00022448"/>
    </source>
</evidence>
<feature type="transmembrane region" description="Helical" evidence="11">
    <location>
        <begin position="6"/>
        <end position="24"/>
    </location>
</feature>
<name>A0ABT0HJP1_9BACT</name>
<dbReference type="EMBL" id="JALPRF010000002">
    <property type="protein sequence ID" value="MCK8492386.1"/>
    <property type="molecule type" value="Genomic_DNA"/>
</dbReference>
<evidence type="ECO:0000313" key="13">
    <source>
        <dbReference type="EMBL" id="MCK8492386.1"/>
    </source>
</evidence>
<dbReference type="InterPro" id="IPR051045">
    <property type="entry name" value="TonB-dependent_transducer"/>
</dbReference>
<evidence type="ECO:0000256" key="6">
    <source>
        <dbReference type="ARBA" id="ARBA00022692"/>
    </source>
</evidence>
<keyword evidence="6 11" id="KW-0812">Transmembrane</keyword>
<dbReference type="RefSeq" id="WP_248476991.1">
    <property type="nucleotide sequence ID" value="NZ_JALPRF010000002.1"/>
</dbReference>
<dbReference type="PANTHER" id="PTHR33446">
    <property type="entry name" value="PROTEIN TONB-RELATED"/>
    <property type="match status" value="1"/>
</dbReference>
<evidence type="ECO:0000259" key="12">
    <source>
        <dbReference type="PROSITE" id="PS52015"/>
    </source>
</evidence>
<dbReference type="Pfam" id="PF05569">
    <property type="entry name" value="Peptidase_M56"/>
    <property type="match status" value="1"/>
</dbReference>
<evidence type="ECO:0000256" key="1">
    <source>
        <dbReference type="ARBA" id="ARBA00004383"/>
    </source>
</evidence>
<dbReference type="Gene3D" id="3.30.1150.10">
    <property type="match status" value="1"/>
</dbReference>
<keyword evidence="7" id="KW-0653">Protein transport</keyword>
<keyword evidence="5" id="KW-0997">Cell inner membrane</keyword>
<keyword evidence="8 11" id="KW-1133">Transmembrane helix</keyword>
<evidence type="ECO:0000256" key="5">
    <source>
        <dbReference type="ARBA" id="ARBA00022519"/>
    </source>
</evidence>
<keyword evidence="14" id="KW-1185">Reference proteome</keyword>
<comment type="caution">
    <text evidence="13">The sequence shown here is derived from an EMBL/GenBank/DDBJ whole genome shotgun (WGS) entry which is preliminary data.</text>
</comment>
<feature type="region of interest" description="Disordered" evidence="10">
    <location>
        <begin position="409"/>
        <end position="428"/>
    </location>
</feature>
<reference evidence="13 14" key="1">
    <citation type="submission" date="2022-04" db="EMBL/GenBank/DDBJ databases">
        <title>Spirosoma sp. strain RP8 genome sequencing and assembly.</title>
        <authorList>
            <person name="Jung Y."/>
        </authorList>
    </citation>
    <scope>NUCLEOTIDE SEQUENCE [LARGE SCALE GENOMIC DNA]</scope>
    <source>
        <strain evidence="13 14">RP8</strain>
    </source>
</reference>
<proteinExistence type="inferred from homology"/>
<gene>
    <name evidence="13" type="ORF">M0L20_11035</name>
</gene>
<evidence type="ECO:0000256" key="4">
    <source>
        <dbReference type="ARBA" id="ARBA00022475"/>
    </source>
</evidence>
<dbReference type="Pfam" id="PF03544">
    <property type="entry name" value="TonB_C"/>
    <property type="match status" value="1"/>
</dbReference>
<dbReference type="CDD" id="cd07341">
    <property type="entry name" value="M56_BlaR1_MecR1_like"/>
    <property type="match status" value="1"/>
</dbReference>
<accession>A0ABT0HJP1</accession>
<evidence type="ECO:0000256" key="7">
    <source>
        <dbReference type="ARBA" id="ARBA00022927"/>
    </source>
</evidence>
<dbReference type="InterPro" id="IPR008756">
    <property type="entry name" value="Peptidase_M56"/>
</dbReference>
<protein>
    <submittedName>
        <fullName evidence="13">M56 family metallopeptidase</fullName>
    </submittedName>
</protein>
<keyword evidence="9 11" id="KW-0472">Membrane</keyword>
<dbReference type="PANTHER" id="PTHR33446:SF2">
    <property type="entry name" value="PROTEIN TONB"/>
    <property type="match status" value="1"/>
</dbReference>
<dbReference type="NCBIfam" id="TIGR01352">
    <property type="entry name" value="tonB_Cterm"/>
    <property type="match status" value="1"/>
</dbReference>
<dbReference type="Proteomes" id="UP001202180">
    <property type="component" value="Unassembled WGS sequence"/>
</dbReference>
<feature type="domain" description="TonB C-terminal" evidence="12">
    <location>
        <begin position="315"/>
        <end position="411"/>
    </location>
</feature>
<evidence type="ECO:0000313" key="14">
    <source>
        <dbReference type="Proteomes" id="UP001202180"/>
    </source>
</evidence>
<evidence type="ECO:0000256" key="9">
    <source>
        <dbReference type="ARBA" id="ARBA00023136"/>
    </source>
</evidence>
<organism evidence="13 14">
    <name type="scientific">Spirosoma liriopis</name>
    <dbReference type="NCBI Taxonomy" id="2937440"/>
    <lineage>
        <taxon>Bacteria</taxon>
        <taxon>Pseudomonadati</taxon>
        <taxon>Bacteroidota</taxon>
        <taxon>Cytophagia</taxon>
        <taxon>Cytophagales</taxon>
        <taxon>Cytophagaceae</taxon>
        <taxon>Spirosoma</taxon>
    </lineage>
</organism>
<evidence type="ECO:0000256" key="10">
    <source>
        <dbReference type="SAM" id="MobiDB-lite"/>
    </source>
</evidence>
<evidence type="ECO:0000256" key="11">
    <source>
        <dbReference type="SAM" id="Phobius"/>
    </source>
</evidence>
<comment type="similarity">
    <text evidence="2">Belongs to the TonB family.</text>
</comment>
<keyword evidence="4" id="KW-1003">Cell membrane</keyword>
<sequence>MSGLPYFLIASLYMLLFYGCYWLLLRRNTFFGLNRAYLLSSIALSLVLPLVRLPGGTEGLPIETLRLPAFTVGSRSTQTNTLTIDQWLWLMYGLGVGVMLIRLTLKVRSVLRLIKSGIPQKESQFTLVRLADDTSPSFSFGRYLVLNQTDAQTPPDALLRHEQAHIQQRHTLDILLIELLQAAFWFNPVLRLYKHSLQEVHEFLADRAVLKTPQPDYPQQLVAYALNVPATTLITPFVSKSTLKQRIIMLQKPASNHRALLGYALTLPLAALLTMCTQSEQELPQTAATTSSARKPVKVEGEVFTAVENSPEFPGGRNKLFEYLGQNLKYPESAQKAKAQGKVFVSFIVTKTGEITDVKLEKGIGHGADEEAMRVISQMPNWKPAMQSGKPVNVKFNLPINFQLEDSDKSTAGVALPPPPPPVPSKTASAPVEIARFLINGKPVSKEEFNAFSPDKIARVDVSSKTGTASITTK</sequence>